<evidence type="ECO:0000313" key="3">
    <source>
        <dbReference type="EMBL" id="SMA45569.1"/>
    </source>
</evidence>
<dbReference type="Gene3D" id="3.40.50.300">
    <property type="entry name" value="P-loop containing nucleotide triphosphate hydrolases"/>
    <property type="match status" value="1"/>
</dbReference>
<dbReference type="PANTHER" id="PTHR43581">
    <property type="entry name" value="ATP/GTP PHOSPHATASE"/>
    <property type="match status" value="1"/>
</dbReference>
<evidence type="ECO:0000259" key="1">
    <source>
        <dbReference type="Pfam" id="PF12476"/>
    </source>
</evidence>
<dbReference type="AlphaFoldDB" id="A0A1X7AIQ7"/>
<proteinExistence type="predicted"/>
<organism evidence="3 4">
    <name type="scientific">Parendozoicomonas haliclonae</name>
    <dbReference type="NCBI Taxonomy" id="1960125"/>
    <lineage>
        <taxon>Bacteria</taxon>
        <taxon>Pseudomonadati</taxon>
        <taxon>Pseudomonadota</taxon>
        <taxon>Gammaproteobacteria</taxon>
        <taxon>Oceanospirillales</taxon>
        <taxon>Endozoicomonadaceae</taxon>
        <taxon>Parendozoicomonas</taxon>
    </lineage>
</organism>
<evidence type="ECO:0008006" key="5">
    <source>
        <dbReference type="Google" id="ProtNLM"/>
    </source>
</evidence>
<feature type="domain" description="DUF3696" evidence="1">
    <location>
        <begin position="450"/>
        <end position="496"/>
    </location>
</feature>
<keyword evidence="4" id="KW-1185">Reference proteome</keyword>
<dbReference type="InterPro" id="IPR051396">
    <property type="entry name" value="Bact_Antivir_Def_Nuclease"/>
</dbReference>
<dbReference type="Pfam" id="PF13175">
    <property type="entry name" value="AAA_15"/>
    <property type="match status" value="1"/>
</dbReference>
<dbReference type="PANTHER" id="PTHR43581:SF2">
    <property type="entry name" value="EXCINUCLEASE ATPASE SUBUNIT"/>
    <property type="match status" value="1"/>
</dbReference>
<dbReference type="InterPro" id="IPR041685">
    <property type="entry name" value="AAA_GajA/Old/RecF-like"/>
</dbReference>
<dbReference type="Proteomes" id="UP000196573">
    <property type="component" value="Unassembled WGS sequence"/>
</dbReference>
<accession>A0A1X7AIQ7</accession>
<dbReference type="EMBL" id="FWPT01000004">
    <property type="protein sequence ID" value="SMA45569.1"/>
    <property type="molecule type" value="Genomic_DNA"/>
</dbReference>
<dbReference type="InterPro" id="IPR022532">
    <property type="entry name" value="DUF3696"/>
</dbReference>
<reference evidence="3 4" key="1">
    <citation type="submission" date="2017-03" db="EMBL/GenBank/DDBJ databases">
        <authorList>
            <person name="Afonso C.L."/>
            <person name="Miller P.J."/>
            <person name="Scott M.A."/>
            <person name="Spackman E."/>
            <person name="Goraichik I."/>
            <person name="Dimitrov K.M."/>
            <person name="Suarez D.L."/>
            <person name="Swayne D.E."/>
        </authorList>
    </citation>
    <scope>NUCLEOTIDE SEQUENCE [LARGE SCALE GENOMIC DNA]</scope>
    <source>
        <strain evidence="3">SB41UT1</strain>
    </source>
</reference>
<dbReference type="OrthoDB" id="3322489at2"/>
<dbReference type="Pfam" id="PF12476">
    <property type="entry name" value="DUF3696"/>
    <property type="match status" value="1"/>
</dbReference>
<evidence type="ECO:0000259" key="2">
    <source>
        <dbReference type="Pfam" id="PF13175"/>
    </source>
</evidence>
<protein>
    <recommendedName>
        <fullName evidence="5">AAA domain-containing protein</fullName>
    </recommendedName>
</protein>
<feature type="domain" description="Endonuclease GajA/Old nuclease/RecF-like AAA" evidence="2">
    <location>
        <begin position="1"/>
        <end position="47"/>
    </location>
</feature>
<dbReference type="SUPFAM" id="SSF52540">
    <property type="entry name" value="P-loop containing nucleoside triphosphate hydrolases"/>
    <property type="match status" value="1"/>
</dbReference>
<dbReference type="RefSeq" id="WP_087109298.1">
    <property type="nucleotide sequence ID" value="NZ_CBCSCN010000002.1"/>
</dbReference>
<name>A0A1X7AIQ7_9GAMM</name>
<dbReference type="InterPro" id="IPR027417">
    <property type="entry name" value="P-loop_NTPase"/>
</dbReference>
<sequence length="497" mass="56663">MRIKSLTLGGFKGIKDTATIPLAPITLLFGANSTGKSTILHGLLYLYEILANNNLDPEYSQLTGHKLSLGRFTDLLHCRDLDRVLTIGMSVDLEDQCDLLEHYMEEPDEILMHEHFGGQPEFYMHNWECRFEIAWSTHLGTPYIKAYESYADGRKVCRIEQKGGSKSAMVTHLEFFDQWLINHDLIDLEPIDKAVKSGGFPLDLNRVLTEYIKKVSFFWVPLPWEEVYDVGPEAGRAIVEVAFSQAVLAPLEDVVAYLKQLVHIGPLRTVPDNTFCTVKGRRPDRWYDGSGGWDALANDTSAIDAEPCDDLYARVLECFANPNLFDTPYNFRTHYTSDEAAHRIPGAYIYDDDIKQVQMLTEVGVGISQVVPVVVGMCHNNIKIVSCEQPELHIHPKWQLALADIMLWFHDDVPGKMFLMETHSEHILLRLLRRRRETVDGTLMNDDFSCASDDVQVIFCEKTKDGTRLTPINITDEGEFDAPWPNGFFEERRKELF</sequence>
<evidence type="ECO:0000313" key="4">
    <source>
        <dbReference type="Proteomes" id="UP000196573"/>
    </source>
</evidence>
<gene>
    <name evidence="3" type="ORF">EHSB41UT_01952</name>
</gene>